<dbReference type="Gene3D" id="3.40.630.30">
    <property type="match status" value="1"/>
</dbReference>
<evidence type="ECO:0000313" key="1">
    <source>
        <dbReference type="EMBL" id="BBZ32822.1"/>
    </source>
</evidence>
<keyword evidence="2" id="KW-1185">Reference proteome</keyword>
<protein>
    <submittedName>
        <fullName evidence="1">N-acetyltransferase</fullName>
    </submittedName>
</protein>
<sequence>MNAPDATPQVAPARRADVRELACTLGRAFFDDPVAMWMIPDPGRRAKALPITFGAMARHHYLPGGGLDVASDGLHIAAAALWSPPGGWRTTRGQDLRMIPSFLRAVGTQFSRARQADELMKENHPEEPHWYLGVLGSDPTFRGAGYGRALMDSRLAHCDAEAAPAYLESSKPDNIPYYERFGFVVTGELALPDGGPTLWQMWRAPR</sequence>
<name>A0A7I7XVF4_9MYCO</name>
<dbReference type="InterPro" id="IPR016181">
    <property type="entry name" value="Acyl_CoA_acyltransferase"/>
</dbReference>
<dbReference type="PROSITE" id="PS51186">
    <property type="entry name" value="GNAT"/>
    <property type="match status" value="1"/>
</dbReference>
<dbReference type="InterPro" id="IPR000182">
    <property type="entry name" value="GNAT_dom"/>
</dbReference>
<dbReference type="RefSeq" id="WP_085153229.1">
    <property type="nucleotide sequence ID" value="NZ_AP022612.1"/>
</dbReference>
<proteinExistence type="predicted"/>
<dbReference type="AlphaFoldDB" id="A0A7I7XVF4"/>
<reference evidence="1" key="2">
    <citation type="submission" date="2020-02" db="EMBL/GenBank/DDBJ databases">
        <authorList>
            <person name="Matsumoto Y."/>
            <person name="Motooka D."/>
            <person name="Nakamura S."/>
        </authorList>
    </citation>
    <scope>NUCLEOTIDE SEQUENCE</scope>
    <source>
        <strain evidence="1">JCM 13671</strain>
    </source>
</reference>
<organism evidence="1 2">
    <name type="scientific">Mycolicibacterium confluentis</name>
    <dbReference type="NCBI Taxonomy" id="28047"/>
    <lineage>
        <taxon>Bacteria</taxon>
        <taxon>Bacillati</taxon>
        <taxon>Actinomycetota</taxon>
        <taxon>Actinomycetes</taxon>
        <taxon>Mycobacteriales</taxon>
        <taxon>Mycobacteriaceae</taxon>
        <taxon>Mycolicibacterium</taxon>
    </lineage>
</organism>
<dbReference type="SUPFAM" id="SSF55729">
    <property type="entry name" value="Acyl-CoA N-acyltransferases (Nat)"/>
    <property type="match status" value="1"/>
</dbReference>
<dbReference type="GO" id="GO:0016747">
    <property type="term" value="F:acyltransferase activity, transferring groups other than amino-acyl groups"/>
    <property type="evidence" value="ECO:0007669"/>
    <property type="project" value="InterPro"/>
</dbReference>
<gene>
    <name evidence="1" type="ORF">MCNF_14270</name>
</gene>
<dbReference type="EMBL" id="AP022612">
    <property type="protein sequence ID" value="BBZ32822.1"/>
    <property type="molecule type" value="Genomic_DNA"/>
</dbReference>
<dbReference type="Proteomes" id="UP000466931">
    <property type="component" value="Chromosome"/>
</dbReference>
<dbReference type="PANTHER" id="PTHR42791:SF1">
    <property type="entry name" value="N-ACETYLTRANSFERASE DOMAIN-CONTAINING PROTEIN"/>
    <property type="match status" value="1"/>
</dbReference>
<dbReference type="CDD" id="cd04301">
    <property type="entry name" value="NAT_SF"/>
    <property type="match status" value="1"/>
</dbReference>
<accession>A0A7I7XVF4</accession>
<dbReference type="Pfam" id="PF00583">
    <property type="entry name" value="Acetyltransf_1"/>
    <property type="match status" value="1"/>
</dbReference>
<evidence type="ECO:0000313" key="2">
    <source>
        <dbReference type="Proteomes" id="UP000466931"/>
    </source>
</evidence>
<dbReference type="OrthoDB" id="7057833at2"/>
<dbReference type="PANTHER" id="PTHR42791">
    <property type="entry name" value="GNAT FAMILY ACETYLTRANSFERASE"/>
    <property type="match status" value="1"/>
</dbReference>
<dbReference type="InterPro" id="IPR052523">
    <property type="entry name" value="Trichothecene_AcTrans"/>
</dbReference>
<keyword evidence="1" id="KW-0808">Transferase</keyword>
<reference evidence="1" key="1">
    <citation type="journal article" date="2019" name="Emerg. Microbes Infect.">
        <title>Comprehensive subspecies identification of 175 nontuberculous mycobacteria species based on 7547 genomic profiles.</title>
        <authorList>
            <person name="Matsumoto Y."/>
            <person name="Kinjo T."/>
            <person name="Motooka D."/>
            <person name="Nabeya D."/>
            <person name="Jung N."/>
            <person name="Uechi K."/>
            <person name="Horii T."/>
            <person name="Iida T."/>
            <person name="Fujita J."/>
            <person name="Nakamura S."/>
        </authorList>
    </citation>
    <scope>NUCLEOTIDE SEQUENCE [LARGE SCALE GENOMIC DNA]</scope>
    <source>
        <strain evidence="1">JCM 13671</strain>
    </source>
</reference>